<sequence>MSNKYQNITLQVSNAQPGSRIMVQLAPQTQGDTVAWSTGQPYSTSAGIQIQATSGTLPLAQFNVTASSVTFLTSSSGGGSAMQFNMQSFLVANETLQQFTLMAITDPNVQVTVSVNNGMPQTVNSSPSPFNWSQQ</sequence>
<dbReference type="Proteomes" id="UP000317550">
    <property type="component" value="Chromosome"/>
</dbReference>
<evidence type="ECO:0000313" key="2">
    <source>
        <dbReference type="Proteomes" id="UP000317550"/>
    </source>
</evidence>
<organism evidence="1 2">
    <name type="scientific">Chitinimonas arctica</name>
    <dbReference type="NCBI Taxonomy" id="2594795"/>
    <lineage>
        <taxon>Bacteria</taxon>
        <taxon>Pseudomonadati</taxon>
        <taxon>Pseudomonadota</taxon>
        <taxon>Betaproteobacteria</taxon>
        <taxon>Neisseriales</taxon>
        <taxon>Chitinibacteraceae</taxon>
        <taxon>Chitinimonas</taxon>
    </lineage>
</organism>
<proteinExistence type="predicted"/>
<gene>
    <name evidence="1" type="ORF">FNU76_17595</name>
</gene>
<evidence type="ECO:0000313" key="1">
    <source>
        <dbReference type="EMBL" id="QDQ28012.1"/>
    </source>
</evidence>
<dbReference type="AlphaFoldDB" id="A0A516SIN5"/>
<dbReference type="KEGG" id="cari:FNU76_17595"/>
<dbReference type="OrthoDB" id="9898075at2"/>
<reference evidence="2" key="1">
    <citation type="submission" date="2019-07" db="EMBL/GenBank/DDBJ databases">
        <title>Chitinimonas sp. nov., isolated from Ny-Alesund, arctica soil.</title>
        <authorList>
            <person name="Xu Q."/>
            <person name="Peng F."/>
        </authorList>
    </citation>
    <scope>NUCLEOTIDE SEQUENCE [LARGE SCALE GENOMIC DNA]</scope>
    <source>
        <strain evidence="2">R3-44</strain>
    </source>
</reference>
<protein>
    <submittedName>
        <fullName evidence="1">Uncharacterized protein</fullName>
    </submittedName>
</protein>
<keyword evidence="2" id="KW-1185">Reference proteome</keyword>
<name>A0A516SIN5_9NEIS</name>
<dbReference type="RefSeq" id="WP_144279399.1">
    <property type="nucleotide sequence ID" value="NZ_CP041730.1"/>
</dbReference>
<accession>A0A516SIN5</accession>
<dbReference type="EMBL" id="CP041730">
    <property type="protein sequence ID" value="QDQ28012.1"/>
    <property type="molecule type" value="Genomic_DNA"/>
</dbReference>